<protein>
    <submittedName>
        <fullName evidence="1">Putative ovule protein</fullName>
    </submittedName>
</protein>
<dbReference type="AlphaFoldDB" id="A0A0V0GMB6"/>
<dbReference type="EMBL" id="GEDG01035240">
    <property type="protein sequence ID" value="JAP09317.1"/>
    <property type="molecule type" value="Transcribed_RNA"/>
</dbReference>
<name>A0A0V0GMB6_SOLCH</name>
<sequence length="101" mass="11337">MARELFNVSNILAEYFLPTACSNMSNTSYANAVSPKSNSRNNRCYILEAFVKEGLSSTLQLFKTTLSFGSTSAVNFFKKNSNKTLILHHTLHPLKRAFNIN</sequence>
<accession>A0A0V0GMB6</accession>
<organism evidence="1">
    <name type="scientific">Solanum chacoense</name>
    <name type="common">Chaco potato</name>
    <dbReference type="NCBI Taxonomy" id="4108"/>
    <lineage>
        <taxon>Eukaryota</taxon>
        <taxon>Viridiplantae</taxon>
        <taxon>Streptophyta</taxon>
        <taxon>Embryophyta</taxon>
        <taxon>Tracheophyta</taxon>
        <taxon>Spermatophyta</taxon>
        <taxon>Magnoliopsida</taxon>
        <taxon>eudicotyledons</taxon>
        <taxon>Gunneridae</taxon>
        <taxon>Pentapetalae</taxon>
        <taxon>asterids</taxon>
        <taxon>lamiids</taxon>
        <taxon>Solanales</taxon>
        <taxon>Solanaceae</taxon>
        <taxon>Solanoideae</taxon>
        <taxon>Solaneae</taxon>
        <taxon>Solanum</taxon>
    </lineage>
</organism>
<evidence type="ECO:0000313" key="1">
    <source>
        <dbReference type="EMBL" id="JAP09317.1"/>
    </source>
</evidence>
<proteinExistence type="predicted"/>
<reference evidence="1" key="1">
    <citation type="submission" date="2015-12" db="EMBL/GenBank/DDBJ databases">
        <title>Gene expression during late stages of embryo sac development: a critical building block for successful pollen-pistil interactions.</title>
        <authorList>
            <person name="Liu Y."/>
            <person name="Joly V."/>
            <person name="Sabar M."/>
            <person name="Matton D.P."/>
        </authorList>
    </citation>
    <scope>NUCLEOTIDE SEQUENCE</scope>
</reference>